<organism evidence="3 4">
    <name type="scientific">Tritrichomonas musculus</name>
    <dbReference type="NCBI Taxonomy" id="1915356"/>
    <lineage>
        <taxon>Eukaryota</taxon>
        <taxon>Metamonada</taxon>
        <taxon>Parabasalia</taxon>
        <taxon>Tritrichomonadida</taxon>
        <taxon>Tritrichomonadidae</taxon>
        <taxon>Tritrichomonas</taxon>
    </lineage>
</organism>
<comment type="caution">
    <text evidence="3">The sequence shown here is derived from an EMBL/GenBank/DDBJ whole genome shotgun (WGS) entry which is preliminary data.</text>
</comment>
<dbReference type="Pfam" id="PF00085">
    <property type="entry name" value="Thioredoxin"/>
    <property type="match status" value="1"/>
</dbReference>
<accession>A0ABR2HVH2</accession>
<dbReference type="InterPro" id="IPR036249">
    <property type="entry name" value="Thioredoxin-like_sf"/>
</dbReference>
<dbReference type="InterPro" id="IPR013766">
    <property type="entry name" value="Thioredoxin_domain"/>
</dbReference>
<evidence type="ECO:0000313" key="3">
    <source>
        <dbReference type="EMBL" id="KAK8852833.1"/>
    </source>
</evidence>
<dbReference type="PANTHER" id="PTHR45663:SF11">
    <property type="entry name" value="GEO12009P1"/>
    <property type="match status" value="1"/>
</dbReference>
<feature type="signal peptide" evidence="1">
    <location>
        <begin position="1"/>
        <end position="19"/>
    </location>
</feature>
<dbReference type="PANTHER" id="PTHR45663">
    <property type="entry name" value="GEO12009P1"/>
    <property type="match status" value="1"/>
</dbReference>
<feature type="chain" id="PRO_5046933015" description="Thioredoxin domain-containing protein" evidence="1">
    <location>
        <begin position="20"/>
        <end position="467"/>
    </location>
</feature>
<proteinExistence type="predicted"/>
<evidence type="ECO:0000256" key="1">
    <source>
        <dbReference type="SAM" id="SignalP"/>
    </source>
</evidence>
<sequence length="467" mass="53108">MMILTLLLSQFTFCKITRANSKTFDRAIKKNPITIVLFSSNKCLPCKRISSIMDSVSDRYTDSIGFLSVEYETSQQIPVKYNISYVPTIAVFRDGNFRTIYTGEWTQQAIGDLCETLVNSDMVFLNSSFEIFKFQHLLPANLIISSPKAAANADGLIDSFAGLIHIGVIEDPKLSEELQFPTAVFSRPNDHFTENLSSIDIDHISSLLSSPYNFIQNMEQLSASNDVSLLALLDSQDPLHVRDAVNTFSAVRDYFGDNLTYQYCDFFRCSSLVNQMRIIMFNNPIYALSIRQGQRSRFEPYMEMNPLPQNILNFAKFHLLGIPMPVPKKVFTIPKLYAPEFISVVGNPNHNVILFIASPEMIMYEECLKKTRALAQSLKSVSSVKFYEFNPLTEHVQGLDMPKSTSPQYSVWPAAKTPHGSSFIATVDVDMILDNFLKLITDKIEQEDLKKIRKSLKKYMKEQEQED</sequence>
<dbReference type="SUPFAM" id="SSF52833">
    <property type="entry name" value="Thioredoxin-like"/>
    <property type="match status" value="1"/>
</dbReference>
<gene>
    <name evidence="3" type="ORF">M9Y10_017825</name>
</gene>
<dbReference type="Gene3D" id="3.40.30.10">
    <property type="entry name" value="Glutaredoxin"/>
    <property type="match status" value="1"/>
</dbReference>
<feature type="domain" description="Thioredoxin" evidence="2">
    <location>
        <begin position="2"/>
        <end position="119"/>
    </location>
</feature>
<dbReference type="Proteomes" id="UP001470230">
    <property type="component" value="Unassembled WGS sequence"/>
</dbReference>
<dbReference type="CDD" id="cd02947">
    <property type="entry name" value="TRX_family"/>
    <property type="match status" value="1"/>
</dbReference>
<evidence type="ECO:0000313" key="4">
    <source>
        <dbReference type="Proteomes" id="UP001470230"/>
    </source>
</evidence>
<protein>
    <recommendedName>
        <fullName evidence="2">Thioredoxin domain-containing protein</fullName>
    </recommendedName>
</protein>
<keyword evidence="4" id="KW-1185">Reference proteome</keyword>
<reference evidence="3 4" key="1">
    <citation type="submission" date="2024-04" db="EMBL/GenBank/DDBJ databases">
        <title>Tritrichomonas musculus Genome.</title>
        <authorList>
            <person name="Alves-Ferreira E."/>
            <person name="Grigg M."/>
            <person name="Lorenzi H."/>
            <person name="Galac M."/>
        </authorList>
    </citation>
    <scope>NUCLEOTIDE SEQUENCE [LARGE SCALE GENOMIC DNA]</scope>
    <source>
        <strain evidence="3 4">EAF2021</strain>
    </source>
</reference>
<evidence type="ECO:0000259" key="2">
    <source>
        <dbReference type="PROSITE" id="PS51352"/>
    </source>
</evidence>
<name>A0ABR2HVH2_9EUKA</name>
<dbReference type="EMBL" id="JAPFFF010000023">
    <property type="protein sequence ID" value="KAK8852833.1"/>
    <property type="molecule type" value="Genomic_DNA"/>
</dbReference>
<keyword evidence="1" id="KW-0732">Signal</keyword>
<dbReference type="PROSITE" id="PS51352">
    <property type="entry name" value="THIOREDOXIN_2"/>
    <property type="match status" value="1"/>
</dbReference>